<dbReference type="PANTHER" id="PTHR33055">
    <property type="entry name" value="TRANSPOSASE FOR INSERTION SEQUENCE ELEMENT IS1111A"/>
    <property type="match status" value="1"/>
</dbReference>
<keyword evidence="3" id="KW-1185">Reference proteome</keyword>
<feature type="domain" description="Transposase IS110-like N-terminal" evidence="1">
    <location>
        <begin position="3"/>
        <end position="139"/>
    </location>
</feature>
<dbReference type="InParanoid" id="A0A7G1G6J9"/>
<dbReference type="GO" id="GO:0004803">
    <property type="term" value="F:transposase activity"/>
    <property type="evidence" value="ECO:0007669"/>
    <property type="project" value="InterPro"/>
</dbReference>
<organism evidence="2 3">
    <name type="scientific">Tepiditoga spiralis</name>
    <dbReference type="NCBI Taxonomy" id="2108365"/>
    <lineage>
        <taxon>Bacteria</taxon>
        <taxon>Thermotogati</taxon>
        <taxon>Thermotogota</taxon>
        <taxon>Thermotogae</taxon>
        <taxon>Petrotogales</taxon>
        <taxon>Petrotogaceae</taxon>
        <taxon>Tepiditoga</taxon>
    </lineage>
</organism>
<dbReference type="InterPro" id="IPR047650">
    <property type="entry name" value="Transpos_IS110"/>
</dbReference>
<evidence type="ECO:0000313" key="3">
    <source>
        <dbReference type="Proteomes" id="UP000516361"/>
    </source>
</evidence>
<name>A0A7G1G6J9_9BACT</name>
<dbReference type="GO" id="GO:0006313">
    <property type="term" value="P:DNA transposition"/>
    <property type="evidence" value="ECO:0007669"/>
    <property type="project" value="InterPro"/>
</dbReference>
<dbReference type="EMBL" id="AP018712">
    <property type="protein sequence ID" value="BBE31795.1"/>
    <property type="molecule type" value="Genomic_DNA"/>
</dbReference>
<reference evidence="2 3" key="1">
    <citation type="submission" date="2018-06" db="EMBL/GenBank/DDBJ databases">
        <title>Genome sequencing of Oceanotoga sp. sy52.</title>
        <authorList>
            <person name="Mori K."/>
        </authorList>
    </citation>
    <scope>NUCLEOTIDE SEQUENCE [LARGE SCALE GENOMIC DNA]</scope>
    <source>
        <strain evidence="3">sy52</strain>
    </source>
</reference>
<sequence>MFVGIDVSKDKLDYFLENSIKGIVDNSIDGYEKLVSIFKDKDVAFALESTGIYSKNIFIFLKSHGFNDLFFVAPANVSNTRKILNWAKTDKLDSKIIQKTALKFPENLTPFVSKDSFFESLRELTRSRYHISHQLVQKKLILLN</sequence>
<dbReference type="KEGG" id="ocy:OSSY52_19360"/>
<evidence type="ECO:0000313" key="2">
    <source>
        <dbReference type="EMBL" id="BBE31795.1"/>
    </source>
</evidence>
<dbReference type="RefSeq" id="WP_190614572.1">
    <property type="nucleotide sequence ID" value="NZ_AP018712.1"/>
</dbReference>
<dbReference type="PANTHER" id="PTHR33055:SF17">
    <property type="entry name" value="THIRD ORF IN TRANSPOSON ISC1491"/>
    <property type="match status" value="1"/>
</dbReference>
<evidence type="ECO:0000259" key="1">
    <source>
        <dbReference type="Pfam" id="PF01548"/>
    </source>
</evidence>
<accession>A0A7G1G6J9</accession>
<dbReference type="GO" id="GO:0003677">
    <property type="term" value="F:DNA binding"/>
    <property type="evidence" value="ECO:0007669"/>
    <property type="project" value="InterPro"/>
</dbReference>
<dbReference type="AlphaFoldDB" id="A0A7G1G6J9"/>
<gene>
    <name evidence="2" type="ORF">OSSY52_19360</name>
</gene>
<protein>
    <recommendedName>
        <fullName evidence="1">Transposase IS110-like N-terminal domain-containing protein</fullName>
    </recommendedName>
</protein>
<dbReference type="InterPro" id="IPR002525">
    <property type="entry name" value="Transp_IS110-like_N"/>
</dbReference>
<dbReference type="Proteomes" id="UP000516361">
    <property type="component" value="Chromosome"/>
</dbReference>
<proteinExistence type="predicted"/>
<dbReference type="Pfam" id="PF01548">
    <property type="entry name" value="DEDD_Tnp_IS110"/>
    <property type="match status" value="1"/>
</dbReference>